<protein>
    <submittedName>
        <fullName evidence="4">Small subunit processome component 20</fullName>
    </submittedName>
</protein>
<dbReference type="GO" id="GO:0030686">
    <property type="term" value="C:90S preribosome"/>
    <property type="evidence" value="ECO:0007669"/>
    <property type="project" value="TreeGrafter"/>
</dbReference>
<dbReference type="Pfam" id="PF07539">
    <property type="entry name" value="UTP20_N"/>
    <property type="match status" value="1"/>
</dbReference>
<accession>A0A226EI20</accession>
<feature type="region of interest" description="Disordered" evidence="1">
    <location>
        <begin position="2636"/>
        <end position="2662"/>
    </location>
</feature>
<evidence type="ECO:0000259" key="3">
    <source>
        <dbReference type="Pfam" id="PF20416"/>
    </source>
</evidence>
<dbReference type="SUPFAM" id="SSF48371">
    <property type="entry name" value="ARM repeat"/>
    <property type="match status" value="3"/>
</dbReference>
<dbReference type="Proteomes" id="UP000198287">
    <property type="component" value="Unassembled WGS sequence"/>
</dbReference>
<dbReference type="OrthoDB" id="360653at2759"/>
<sequence>MGKKTTARHKEDNTFRFQTFEEKLKNISINVNLSIRDGRTDLPEDETTFFYQETEKWMDLNRTESFGELLTQIGDDIKSLPQVLLQKEKLANILVTHLDNRENLPSYEPTFALTIALARDLGPDFYPYFPKLFRSIIDIVITLKSPDVIEQGFKCYAYLSKYLRRQILKDISHHLKLFAPLLNPKLKNYVVIFGCEAFEVVVSKYARDNPDTFLDLIFKLLLQNKPENGVGFATLLFSMFKGVSGSLKILGPGFKFERCVNYTTGLSGDDRQNWIEMLKILLQKLLNHANDSNAKTLFEIFENFFLNPKQPEQTPINLIYYRTIVEHENCSKIPDVASCVNVIKFVTDSMISGEQVQFAEFYGLVITLLNTKGKSTNPEILTSLKTTIVKLFKNGDLECVRKMDAVLQDTSHYFHSYLSTIVRAYERLEAGKSNPLDVDIKAIRCIGEAVMRQRGLYHPMKKEQHFFTGLAMPMWFYENQKKLIRPLNLMGLLEKEDFCCCEAIDHAYKSLSTSTHMENLVRLFLSYSRMSMSECKNCYAKCKEIANMIIAHNEICEDAHKQKFSMLLLFVLETLIMHGLTDASLVTFNEIDISKFLDSVQDVVVGASNSSATFSMWSLKCLDLIVHYAKLCEATSPLRLEISDYCSRLKDGLISNLQSGFKIVRTLTLSILRNMLEIEDVKGSKHLEMCDKFIQIEDMSILNPKFSSLVKSSLTEAKVLMESENSTDEIRQFCLKYTLGLMYSNFKLIWPICIEVIQLAGKNMKFIDFWKTFGQCFLMHFPEAQNGSPRVNIIMDEFGDENGFLQRIHQLTFGFPEEVAGNLGLQETPDIALYRVNLWKSIIGLPLTKKEYQEIKGIIDKTITNTFSDSATQIGLSAEINRTLVPMFEFLEKCDVANADLQLWERSLPHLMSAPDVQKAVWGFLHAKRKNKLKGFKDDIDELIATDSMDSFHKFRVDAIDTSQSQQYQNETPEKRRLLMDIVIRVLIGKEWKWKAEKRLQSLRFIGGCTAEEAKKYLQLTVGTGLSDLRISPKVVEVKINKIANGIRAWRYKFPTIMDELLNLVCDLTLAINNLKKPFPKHEDDEELPDSVFEEQKKGALKAARLCILAFFTHLPKFNLEDATIERIFDVFIWTDGIDEIKSQMGSSPSWIMKLFHVWSSHARFHVLFAKCRNSDFEEQFSPMKAIFDILGTSSLHFELQKYLIGILLNLTMPGESPDQGNEDSESLDHSEKFDSKPLTCSGIYKFDNNSESIGMNVVLHGKHVILTLFEDVQLFKKFVNQPGGDRCLALISRLAEFVDVKDDAESLQRLCSIIIETFPIYKHSEENLFNCLVACKHLLAKIVDSKPILLKLASSFIWVSGRRLRSTLCDILSSQKDTFIHETIRDMNAWSDEAVECPDFSMRQDAFQKLEKSVMQDSFDRTRCTLAAANCFYSLLSETDLGVRNSAKQFLIVLSEALKSKSKECQGEINLFLDAMIIPRLRGGIHHKDDGRFADFLQVYIAFIQNAKELHGTFKELDKVLNAEIIDALYDIQIHLRTRAMNKLCLKIVEVGTTVSPTILKNFILPLANHNLLDEDKLGENKSDLIHSSIETVKTILQLFPHDHYFKFLIHLINSPKKNTRLAKQYERILVATMDAYHFDLSRASGGGGIVNKPAEEPIAESGEETIKNAEIVKTDSEDSDEDADETIPKDNVPIPTPMTNTLVPKAAAIKCIKLLKSVIVPKLRKYLNFEEKATHKLSKAEKKVDDDVILKIPCTLALVKLLKKLPKSEGETSIRSIIPCLCAGLRNELYSTRHSLRKTILSVIKELGISQFRSVIGYLNATLQRGYQKHVLNFTVGYFMKCLEPDLRNNPTQLPIKEILPLCDDELYSVMQEEKELVKIRAKTKEAGKNNAHPILKLCAKCIHTKAHLNSLIEPAINRLTAKRSPRVAKTTRQWLNSISEGLADNVVIDHLELLDWLQEVIRRENLDDAANKDKADEPEKKKRKLLVESKDAHLIPSAKRKSNNVAVGKLTGQFLLTEFAFNCLYNGLNKNTPLKETLTRMESIHVLDAFVKPLADGIKLPSKQVNIVSLRCLTLLFEFELSSFKNENLTDTLRQSGFMAMNNHCYRTSSDTQMSNSTFKFLAAFFLRFPNYKIVIQDFELMLKCIQSYLTHDECSSAAITLLKGVLRNKFSSSNLQELMEEVFNQAIQSFYQHINEGCRQAYVTYLNNYCTTPKELSSQVRLILNQFDYNIENGRLTAVEIMNSLVGSMPENCLEKVKELIFLKTLNCLDKEEHKNVRSKLADVIKSLFKSEGKKSLVRLFLKLIYSNNHNSELDTFFLIAGVLIDDPKIFSDSDFTQLLTKIEQVLNPETFDELCLTTPNMTQQAQDYAIFQALRCLNKGLDRKSNGYNLWDRRSCHAATMEAIFGHLRVVHLLYEHVWVPPVTLDILFHVVAKLELSGDETLNKIATQLEKGKVNDIILLKNTQDLKLLVKNVWTILKLENDHSDDVVMKGTLIFIQLTCISARLSTLEIFEDIIGEIRKSVNHEVVKDQKKTRLRALAFACFRGICNNIPIEALIKISEPLTRVAVRELTDDGVSSEIKLEAEKLTSILRSALGNADFNALYAKVNDYYHKKRNINRAKKKESFVLHPGLIRKRPANKPDKSKVPFKKMKKKNRG</sequence>
<organism evidence="4 5">
    <name type="scientific">Folsomia candida</name>
    <name type="common">Springtail</name>
    <dbReference type="NCBI Taxonomy" id="158441"/>
    <lineage>
        <taxon>Eukaryota</taxon>
        <taxon>Metazoa</taxon>
        <taxon>Ecdysozoa</taxon>
        <taxon>Arthropoda</taxon>
        <taxon>Hexapoda</taxon>
        <taxon>Collembola</taxon>
        <taxon>Entomobryomorpha</taxon>
        <taxon>Isotomoidea</taxon>
        <taxon>Isotomidae</taxon>
        <taxon>Proisotominae</taxon>
        <taxon>Folsomia</taxon>
    </lineage>
</organism>
<dbReference type="STRING" id="158441.A0A226EI20"/>
<feature type="compositionally biased region" description="Basic and acidic residues" evidence="1">
    <location>
        <begin position="1666"/>
        <end position="1678"/>
    </location>
</feature>
<gene>
    <name evidence="4" type="ORF">Fcan01_09874</name>
</gene>
<dbReference type="Pfam" id="PF20416">
    <property type="entry name" value="UTP20"/>
    <property type="match status" value="1"/>
</dbReference>
<reference evidence="4 5" key="1">
    <citation type="submission" date="2015-12" db="EMBL/GenBank/DDBJ databases">
        <title>The genome of Folsomia candida.</title>
        <authorList>
            <person name="Faddeeva A."/>
            <person name="Derks M.F."/>
            <person name="Anvar Y."/>
            <person name="Smit S."/>
            <person name="Van Straalen N."/>
            <person name="Roelofs D."/>
        </authorList>
    </citation>
    <scope>NUCLEOTIDE SEQUENCE [LARGE SCALE GENOMIC DNA]</scope>
    <source>
        <strain evidence="4 5">VU population</strain>
        <tissue evidence="4">Whole body</tissue>
    </source>
</reference>
<proteinExistence type="predicted"/>
<dbReference type="GO" id="GO:0032040">
    <property type="term" value="C:small-subunit processome"/>
    <property type="evidence" value="ECO:0007669"/>
    <property type="project" value="TreeGrafter"/>
</dbReference>
<feature type="domain" description="U3 small nucleolar RNA-associated protein 20" evidence="3">
    <location>
        <begin position="1745"/>
        <end position="1963"/>
    </location>
</feature>
<feature type="region of interest" description="Disordered" evidence="1">
    <location>
        <begin position="1666"/>
        <end position="1697"/>
    </location>
</feature>
<keyword evidence="5" id="KW-1185">Reference proteome</keyword>
<dbReference type="EMBL" id="LNIX01000004">
    <property type="protein sequence ID" value="OXA56236.1"/>
    <property type="molecule type" value="Genomic_DNA"/>
</dbReference>
<dbReference type="InterPro" id="IPR052575">
    <property type="entry name" value="SSU_processome_comp_20"/>
</dbReference>
<comment type="caution">
    <text evidence="4">The sequence shown here is derived from an EMBL/GenBank/DDBJ whole genome shotgun (WGS) entry which is preliminary data.</text>
</comment>
<evidence type="ECO:0000256" key="1">
    <source>
        <dbReference type="SAM" id="MobiDB-lite"/>
    </source>
</evidence>
<feature type="compositionally biased region" description="Basic residues" evidence="1">
    <location>
        <begin position="2651"/>
        <end position="2662"/>
    </location>
</feature>
<evidence type="ECO:0000259" key="2">
    <source>
        <dbReference type="Pfam" id="PF07539"/>
    </source>
</evidence>
<evidence type="ECO:0000313" key="5">
    <source>
        <dbReference type="Proteomes" id="UP000198287"/>
    </source>
</evidence>
<evidence type="ECO:0000313" key="4">
    <source>
        <dbReference type="EMBL" id="OXA56236.1"/>
    </source>
</evidence>
<dbReference type="PANTHER" id="PTHR17695:SF11">
    <property type="entry name" value="SMALL SUBUNIT PROCESSOME COMPONENT 20 HOMOLOG"/>
    <property type="match status" value="1"/>
</dbReference>
<dbReference type="InterPro" id="IPR016024">
    <property type="entry name" value="ARM-type_fold"/>
</dbReference>
<feature type="domain" description="U3 small nucleolar RNA-associated protein 20 N-terminal" evidence="2">
    <location>
        <begin position="971"/>
        <end position="1489"/>
    </location>
</feature>
<dbReference type="PANTHER" id="PTHR17695">
    <property type="entry name" value="SMALL SUBUNIT PROCESSOME COMPONENT 20 HOMOLOG"/>
    <property type="match status" value="1"/>
</dbReference>
<dbReference type="InterPro" id="IPR011430">
    <property type="entry name" value="UTP20_N"/>
</dbReference>
<name>A0A226EI20_FOLCA</name>
<dbReference type="InterPro" id="IPR046523">
    <property type="entry name" value="UTP20_dom"/>
</dbReference>